<dbReference type="EMBL" id="WJQS01000001">
    <property type="protein sequence ID" value="MRI84621.1"/>
    <property type="molecule type" value="Genomic_DNA"/>
</dbReference>
<evidence type="ECO:0000259" key="2">
    <source>
        <dbReference type="Pfam" id="PF00535"/>
    </source>
</evidence>
<accession>A0A6I2GGI6</accession>
<keyword evidence="1" id="KW-0472">Membrane</keyword>
<dbReference type="InterPro" id="IPR029044">
    <property type="entry name" value="Nucleotide-diphossugar_trans"/>
</dbReference>
<protein>
    <submittedName>
        <fullName evidence="3">Glycosyltransferase</fullName>
    </submittedName>
</protein>
<comment type="caution">
    <text evidence="3">The sequence shown here is derived from an EMBL/GenBank/DDBJ whole genome shotgun (WGS) entry which is preliminary data.</text>
</comment>
<feature type="domain" description="Glycosyltransferase 2-like" evidence="2">
    <location>
        <begin position="12"/>
        <end position="129"/>
    </location>
</feature>
<gene>
    <name evidence="3" type="ORF">GIY09_01755</name>
</gene>
<dbReference type="Proteomes" id="UP000430975">
    <property type="component" value="Unassembled WGS sequence"/>
</dbReference>
<dbReference type="Pfam" id="PF00535">
    <property type="entry name" value="Glycos_transf_2"/>
    <property type="match status" value="1"/>
</dbReference>
<dbReference type="InterPro" id="IPR001173">
    <property type="entry name" value="Glyco_trans_2-like"/>
</dbReference>
<dbReference type="SUPFAM" id="SSF53448">
    <property type="entry name" value="Nucleotide-diphospho-sugar transferases"/>
    <property type="match status" value="1"/>
</dbReference>
<sequence length="275" mass="32030">MNIQIIVSTINNSIENLDKSLLEFENLIVVNQKPNKEDNSVIRKSINNIEWVDIDQKGLSKSRNFGLLQANSELIYLTDDDVILGKDFKEIVISSFLKNNEADILAFQVNGINKKYKNYPEKKLRIGYLKSLKLSSVQLVIKTEFIKKNNLLYDELFGAGSLYKMGEENIFLFDSLKKKANIKYIPLEIAQVYIGDSSWFSGYDEKYFFDRGAIFFRMFGSVAYLYSFIFCFRKKKLYKDNFSLFKAYKRALEGIKHYRIGTRQNSNSCNTKEKL</sequence>
<dbReference type="CDD" id="cd00761">
    <property type="entry name" value="Glyco_tranf_GTA_type"/>
    <property type="match status" value="1"/>
</dbReference>
<keyword evidence="1" id="KW-0812">Transmembrane</keyword>
<dbReference type="Gene3D" id="3.90.550.10">
    <property type="entry name" value="Spore Coat Polysaccharide Biosynthesis Protein SpsA, Chain A"/>
    <property type="match status" value="1"/>
</dbReference>
<dbReference type="GO" id="GO:0016740">
    <property type="term" value="F:transferase activity"/>
    <property type="evidence" value="ECO:0007669"/>
    <property type="project" value="UniProtKB-KW"/>
</dbReference>
<evidence type="ECO:0000313" key="3">
    <source>
        <dbReference type="EMBL" id="MRI84621.1"/>
    </source>
</evidence>
<reference evidence="3 4" key="1">
    <citation type="submission" date="2019-11" db="EMBL/GenBank/DDBJ databases">
        <title>Characterisation of Fundicoccus ignavus gen. nov. sp. nov., a novel genus of the family Aerococcaceae isolated from bulk tank milk.</title>
        <authorList>
            <person name="Siebert A."/>
            <person name="Huptas C."/>
            <person name="Wenning M."/>
            <person name="Scherer S."/>
            <person name="Doll E.V."/>
        </authorList>
    </citation>
    <scope>NUCLEOTIDE SEQUENCE [LARGE SCALE GENOMIC DNA]</scope>
    <source>
        <strain evidence="3 4">WS4759</strain>
    </source>
</reference>
<feature type="transmembrane region" description="Helical" evidence="1">
    <location>
        <begin position="214"/>
        <end position="232"/>
    </location>
</feature>
<evidence type="ECO:0000313" key="4">
    <source>
        <dbReference type="Proteomes" id="UP000430975"/>
    </source>
</evidence>
<dbReference type="AlphaFoldDB" id="A0A6I2GGI6"/>
<evidence type="ECO:0000256" key="1">
    <source>
        <dbReference type="SAM" id="Phobius"/>
    </source>
</evidence>
<name>A0A6I2GGI6_9LACT</name>
<keyword evidence="4" id="KW-1185">Reference proteome</keyword>
<dbReference type="RefSeq" id="WP_153863045.1">
    <property type="nucleotide sequence ID" value="NZ_WJQS01000001.1"/>
</dbReference>
<proteinExistence type="predicted"/>
<organism evidence="3 4">
    <name type="scientific">Fundicoccus ignavus</name>
    <dbReference type="NCBI Taxonomy" id="2664442"/>
    <lineage>
        <taxon>Bacteria</taxon>
        <taxon>Bacillati</taxon>
        <taxon>Bacillota</taxon>
        <taxon>Bacilli</taxon>
        <taxon>Lactobacillales</taxon>
        <taxon>Aerococcaceae</taxon>
        <taxon>Fundicoccus</taxon>
    </lineage>
</organism>
<keyword evidence="3" id="KW-0808">Transferase</keyword>
<keyword evidence="1" id="KW-1133">Transmembrane helix</keyword>